<evidence type="ECO:0000259" key="6">
    <source>
        <dbReference type="Pfam" id="PF12705"/>
    </source>
</evidence>
<evidence type="ECO:0000313" key="7">
    <source>
        <dbReference type="EMBL" id="NYJ73431.1"/>
    </source>
</evidence>
<gene>
    <name evidence="7" type="ORF">HNR15_000394</name>
</gene>
<dbReference type="GO" id="GO:0006281">
    <property type="term" value="P:DNA repair"/>
    <property type="evidence" value="ECO:0007669"/>
    <property type="project" value="UniProtKB-KW"/>
</dbReference>
<dbReference type="RefSeq" id="WP_179478708.1">
    <property type="nucleotide sequence ID" value="NZ_JACCFW010000001.1"/>
</dbReference>
<dbReference type="Proteomes" id="UP000571817">
    <property type="component" value="Unassembled WGS sequence"/>
</dbReference>
<organism evidence="7 8">
    <name type="scientific">Allobranchiibius huperziae</name>
    <dbReference type="NCBI Taxonomy" id="1874116"/>
    <lineage>
        <taxon>Bacteria</taxon>
        <taxon>Bacillati</taxon>
        <taxon>Actinomycetota</taxon>
        <taxon>Actinomycetes</taxon>
        <taxon>Micrococcales</taxon>
        <taxon>Dermacoccaceae</taxon>
        <taxon>Allobranchiibius</taxon>
    </lineage>
</organism>
<keyword evidence="3" id="KW-0347">Helicase</keyword>
<feature type="domain" description="PD-(D/E)XK endonuclease-like" evidence="6">
    <location>
        <begin position="705"/>
        <end position="985"/>
    </location>
</feature>
<keyword evidence="4 7" id="KW-0269">Exonuclease</keyword>
<keyword evidence="8" id="KW-1185">Reference proteome</keyword>
<evidence type="ECO:0000256" key="2">
    <source>
        <dbReference type="ARBA" id="ARBA00022763"/>
    </source>
</evidence>
<dbReference type="SUPFAM" id="SSF52540">
    <property type="entry name" value="P-loop containing nucleoside triphosphate hydrolases"/>
    <property type="match status" value="1"/>
</dbReference>
<dbReference type="InterPro" id="IPR011604">
    <property type="entry name" value="PDDEXK-like_dom_sf"/>
</dbReference>
<keyword evidence="2" id="KW-0227">DNA damage</keyword>
<dbReference type="Gene3D" id="3.90.320.10">
    <property type="match status" value="1"/>
</dbReference>
<accession>A0A853DEU5</accession>
<evidence type="ECO:0000256" key="1">
    <source>
        <dbReference type="ARBA" id="ARBA00022722"/>
    </source>
</evidence>
<keyword evidence="3" id="KW-0067">ATP-binding</keyword>
<evidence type="ECO:0000256" key="3">
    <source>
        <dbReference type="ARBA" id="ARBA00022806"/>
    </source>
</evidence>
<evidence type="ECO:0000313" key="8">
    <source>
        <dbReference type="Proteomes" id="UP000571817"/>
    </source>
</evidence>
<comment type="caution">
    <text evidence="7">The sequence shown here is derived from an EMBL/GenBank/DDBJ whole genome shotgun (WGS) entry which is preliminary data.</text>
</comment>
<evidence type="ECO:0000256" key="5">
    <source>
        <dbReference type="ARBA" id="ARBA00023204"/>
    </source>
</evidence>
<keyword evidence="1" id="KW-0540">Nuclease</keyword>
<keyword evidence="3" id="KW-0547">Nucleotide-binding</keyword>
<dbReference type="Pfam" id="PF12705">
    <property type="entry name" value="PDDEXK_1"/>
    <property type="match status" value="1"/>
</dbReference>
<evidence type="ECO:0000256" key="4">
    <source>
        <dbReference type="ARBA" id="ARBA00022839"/>
    </source>
</evidence>
<dbReference type="AlphaFoldDB" id="A0A853DEU5"/>
<dbReference type="EMBL" id="JACCFW010000001">
    <property type="protein sequence ID" value="NYJ73431.1"/>
    <property type="molecule type" value="Genomic_DNA"/>
</dbReference>
<reference evidence="7 8" key="1">
    <citation type="submission" date="2020-07" db="EMBL/GenBank/DDBJ databases">
        <title>Sequencing the genomes of 1000 actinobacteria strains.</title>
        <authorList>
            <person name="Klenk H.-P."/>
        </authorList>
    </citation>
    <scope>NUCLEOTIDE SEQUENCE [LARGE SCALE GENOMIC DNA]</scope>
    <source>
        <strain evidence="7 8">DSM 29531</strain>
    </source>
</reference>
<dbReference type="InterPro" id="IPR038726">
    <property type="entry name" value="PDDEXK_AddAB-type"/>
</dbReference>
<keyword evidence="4 7" id="KW-0378">Hydrolase</keyword>
<name>A0A853DEU5_9MICO</name>
<protein>
    <submittedName>
        <fullName evidence="7">RecB family exonuclease</fullName>
    </submittedName>
</protein>
<sequence>MSVTDCGAACGRSALTALREALATVKAADPLAPVTVIVPNNIAGIVARRHLAHGLIDGGNGVAGIWFTTLRRLAEFTAAPALTAEDRKPAVSTVATAILSEQLRSAPGLFASVAGHPATTRALLKAGRALRDVDATILDEIAGANALTADVVRLHRGAVDRLSTDWYDEADLLREACSQPLPEVGTVVFYLPQDLTRAESAFAERLAAESDTHVILGATGDSRADRGPATAASALTGELPTDAVALAQPTATRVLHASDADDEVRAVVREVVSALSTTAAHRVGILYSRRVPYARLLNEQLVAAGVRFNGPGARPVEERAVPRLLLGLMRARAGGYRRGDVMRAFGEAPARDVTGARISVSRWERISRGIGIVDDTDWDERLEAFITEQRAASAEVAEGDLAWRERDAQDAEQLRDTVRAVGETFDKVDRSTSWADAAVLLTGLLDWMVPESESTRLPLEEQYAAVATRRALAGVADLDLTDLSPSMVLVEETVQQQLEAGSERVGRFGDGVFVGPVADAIGLDLDVVFVVGLSEDQCPGRVTEDPLLPERIRARTGGQLPGIRETIDRQHRSVLAAFQCAPTVVATFPRGDLRRQTDRIPSRWLLPTLRQLSGDPTLAATAYATAGGIESVPSFAAGLLSTSHPSTEQEWRTRAVATHTTFDDPTMTAARELQQGRSGETPTRFDGLVGTTPPLPAVTGADAIVSPTALESFAVCPYAYFVQRILGVRPVEEPEDVFEVSPAEVGTFIHRCFDSLIAEAAEQDTLPGYGEPWTSQQRARMQIIVGEEGQRLVASGHAGHPLMWERRLIEIRRQLDDMLTDDERWRAEHGARIVGSEVRFGFDDAPPMELALGGGDVVRMRGSADLVMETETGALIVVDIKTGSPTKFEDISTANPVVGGTKLQLPAYAHAVRAKYGDPSSEVEALYWFHSPRAKKRIALELTEDVQAQYVNAVERLATAINSGIFPPRPPEKADYLWVQCPYCNPDGLGHSDVRERWETIKTTPQLRELVTLIEPGAVVSEGTQHD</sequence>
<proteinExistence type="predicted"/>
<dbReference type="GO" id="GO:0004386">
    <property type="term" value="F:helicase activity"/>
    <property type="evidence" value="ECO:0007669"/>
    <property type="project" value="UniProtKB-KW"/>
</dbReference>
<dbReference type="InterPro" id="IPR027417">
    <property type="entry name" value="P-loop_NTPase"/>
</dbReference>
<keyword evidence="5" id="KW-0234">DNA repair</keyword>
<dbReference type="GO" id="GO:0004527">
    <property type="term" value="F:exonuclease activity"/>
    <property type="evidence" value="ECO:0007669"/>
    <property type="project" value="UniProtKB-KW"/>
</dbReference>